<reference evidence="2 3" key="1">
    <citation type="journal article" date="2020" name="IScience">
        <title>Genome Sequencing of the Endangered Kingdonia uniflora (Circaeasteraceae, Ranunculales) Reveals Potential Mechanisms of Evolutionary Specialization.</title>
        <authorList>
            <person name="Sun Y."/>
            <person name="Deng T."/>
            <person name="Zhang A."/>
            <person name="Moore M.J."/>
            <person name="Landis J.B."/>
            <person name="Lin N."/>
            <person name="Zhang H."/>
            <person name="Zhang X."/>
            <person name="Huang J."/>
            <person name="Zhang X."/>
            <person name="Sun H."/>
            <person name="Wang H."/>
        </authorList>
    </citation>
    <scope>NUCLEOTIDE SEQUENCE [LARGE SCALE GENOMIC DNA]</scope>
    <source>
        <strain evidence="2">TB1705</strain>
        <tissue evidence="2">Leaf</tissue>
    </source>
</reference>
<evidence type="ECO:0000313" key="2">
    <source>
        <dbReference type="EMBL" id="KAF6154676.1"/>
    </source>
</evidence>
<protein>
    <submittedName>
        <fullName evidence="2">Uncharacterized protein</fullName>
    </submittedName>
</protein>
<keyword evidence="3" id="KW-1185">Reference proteome</keyword>
<name>A0A7J7MIG2_9MAGN</name>
<gene>
    <name evidence="2" type="ORF">GIB67_000560</name>
</gene>
<dbReference type="AlphaFoldDB" id="A0A7J7MIG2"/>
<proteinExistence type="predicted"/>
<dbReference type="Proteomes" id="UP000541444">
    <property type="component" value="Unassembled WGS sequence"/>
</dbReference>
<keyword evidence="1" id="KW-0175">Coiled coil</keyword>
<dbReference type="EMBL" id="JACGCM010001471">
    <property type="protein sequence ID" value="KAF6154676.1"/>
    <property type="molecule type" value="Genomic_DNA"/>
</dbReference>
<evidence type="ECO:0000256" key="1">
    <source>
        <dbReference type="SAM" id="Coils"/>
    </source>
</evidence>
<evidence type="ECO:0000313" key="3">
    <source>
        <dbReference type="Proteomes" id="UP000541444"/>
    </source>
</evidence>
<feature type="coiled-coil region" evidence="1">
    <location>
        <begin position="293"/>
        <end position="341"/>
    </location>
</feature>
<comment type="caution">
    <text evidence="2">The sequence shown here is derived from an EMBL/GenBank/DDBJ whole genome shotgun (WGS) entry which is preliminary data.</text>
</comment>
<organism evidence="2 3">
    <name type="scientific">Kingdonia uniflora</name>
    <dbReference type="NCBI Taxonomy" id="39325"/>
    <lineage>
        <taxon>Eukaryota</taxon>
        <taxon>Viridiplantae</taxon>
        <taxon>Streptophyta</taxon>
        <taxon>Embryophyta</taxon>
        <taxon>Tracheophyta</taxon>
        <taxon>Spermatophyta</taxon>
        <taxon>Magnoliopsida</taxon>
        <taxon>Ranunculales</taxon>
        <taxon>Circaeasteraceae</taxon>
        <taxon>Kingdonia</taxon>
    </lineage>
</organism>
<sequence>MEYYRIRQFTKYTINEKVSPTASNRRKKEFARKGDLLTYKRKRKTIDPSTNVLPNTVDTANEGVSEPVPPTESAQATLGVQVEFIQAVNIFQGLEFETESAQAALGTQPPYPNVFPDFDEKLPIRVHHHQSTWDITEEPQVVQDFVKLKGLDRIGAISYNSYNSALISAFTESRGAGNLLSLKKLKWYYACKLEKVLSDGTATAVKKKGLTARSVARAYMMLYMTHTEIKDDDVGIHQRKETSVNEHGDTPVHESEDVAEQYDASYYEHASLSPNTHDTMPTRGRSGSFDQQITILNDQLQKLKEDKEKESEANINLREAIKEKISECDLLKETIEQKKEDIKLKRVVDGQCTLEFTDLPRQLDAKILEYTNLEKKIQVWRQS</sequence>
<accession>A0A7J7MIG2</accession>